<evidence type="ECO:0000313" key="12">
    <source>
        <dbReference type="Proteomes" id="UP001161423"/>
    </source>
</evidence>
<dbReference type="PANTHER" id="PTHR30604:SF1">
    <property type="entry name" value="DNA UTILIZATION PROTEIN HOFQ"/>
    <property type="match status" value="1"/>
</dbReference>
<dbReference type="Pfam" id="PF11741">
    <property type="entry name" value="AMIN"/>
    <property type="match status" value="2"/>
</dbReference>
<dbReference type="InterPro" id="IPR021731">
    <property type="entry name" value="AMIN_dom"/>
</dbReference>
<dbReference type="Pfam" id="PF07660">
    <property type="entry name" value="STN"/>
    <property type="match status" value="1"/>
</dbReference>
<feature type="signal peptide" evidence="9">
    <location>
        <begin position="1"/>
        <end position="45"/>
    </location>
</feature>
<dbReference type="InterPro" id="IPR005644">
    <property type="entry name" value="NolW-like"/>
</dbReference>
<dbReference type="RefSeq" id="WP_284723360.1">
    <property type="nucleotide sequence ID" value="NZ_BSND01000006.1"/>
</dbReference>
<dbReference type="Gene3D" id="3.30.1370.120">
    <property type="match status" value="1"/>
</dbReference>
<evidence type="ECO:0000256" key="5">
    <source>
        <dbReference type="ARBA" id="ARBA00023136"/>
    </source>
</evidence>
<dbReference type="InterPro" id="IPR011662">
    <property type="entry name" value="Secretin/TonB_short_N"/>
</dbReference>
<dbReference type="InterPro" id="IPR004846">
    <property type="entry name" value="T2SS/T3SS_dom"/>
</dbReference>
<organism evidence="11 12">
    <name type="scientific">Methylophaga thalassica</name>
    <dbReference type="NCBI Taxonomy" id="40223"/>
    <lineage>
        <taxon>Bacteria</taxon>
        <taxon>Pseudomonadati</taxon>
        <taxon>Pseudomonadota</taxon>
        <taxon>Gammaproteobacteria</taxon>
        <taxon>Thiotrichales</taxon>
        <taxon>Piscirickettsiaceae</taxon>
        <taxon>Methylophaga</taxon>
    </lineage>
</organism>
<dbReference type="Gene3D" id="2.60.40.3470">
    <property type="match status" value="1"/>
</dbReference>
<protein>
    <submittedName>
        <fullName evidence="11">Fimbrial assembly protein PilQ</fullName>
    </submittedName>
</protein>
<dbReference type="Pfam" id="PF00263">
    <property type="entry name" value="Secretin"/>
    <property type="match status" value="1"/>
</dbReference>
<dbReference type="NCBIfam" id="TIGR02515">
    <property type="entry name" value="IV_pilus_PilQ"/>
    <property type="match status" value="1"/>
</dbReference>
<dbReference type="Gene3D" id="3.30.1370.130">
    <property type="match status" value="1"/>
</dbReference>
<dbReference type="InterPro" id="IPR051808">
    <property type="entry name" value="Type_IV_pilus_biogenesis"/>
</dbReference>
<feature type="chain" id="PRO_5047243876" evidence="9">
    <location>
        <begin position="46"/>
        <end position="702"/>
    </location>
</feature>
<dbReference type="PANTHER" id="PTHR30604">
    <property type="entry name" value="PROTEIN TRANSPORT PROTEIN HOFQ"/>
    <property type="match status" value="1"/>
</dbReference>
<accession>A0ABQ5TX61</accession>
<evidence type="ECO:0000256" key="3">
    <source>
        <dbReference type="ARBA" id="ARBA00022729"/>
    </source>
</evidence>
<name>A0ABQ5TX61_9GAMM</name>
<evidence type="ECO:0000256" key="9">
    <source>
        <dbReference type="SAM" id="SignalP"/>
    </source>
</evidence>
<keyword evidence="2 8" id="KW-0813">Transport</keyword>
<dbReference type="Gene3D" id="2.60.40.3500">
    <property type="match status" value="1"/>
</dbReference>
<keyword evidence="5" id="KW-0472">Membrane</keyword>
<reference evidence="11" key="2">
    <citation type="submission" date="2023-01" db="EMBL/GenBank/DDBJ databases">
        <title>Draft genome sequence of Methylophaga thalassica strain NBRC 102424.</title>
        <authorList>
            <person name="Sun Q."/>
            <person name="Mori K."/>
        </authorList>
    </citation>
    <scope>NUCLEOTIDE SEQUENCE</scope>
    <source>
        <strain evidence="11">NBRC 102424</strain>
    </source>
</reference>
<evidence type="ECO:0000256" key="4">
    <source>
        <dbReference type="ARBA" id="ARBA00022927"/>
    </source>
</evidence>
<proteinExistence type="inferred from homology"/>
<dbReference type="Pfam" id="PF03958">
    <property type="entry name" value="Secretin_N"/>
    <property type="match status" value="1"/>
</dbReference>
<evidence type="ECO:0000256" key="2">
    <source>
        <dbReference type="ARBA" id="ARBA00022448"/>
    </source>
</evidence>
<comment type="similarity">
    <text evidence="7">Belongs to the bacterial secretin family.</text>
</comment>
<comment type="subcellular location">
    <subcellularLocation>
        <location evidence="8">Cell outer membrane</location>
    </subcellularLocation>
    <subcellularLocation>
        <location evidence="1">Membrane</location>
    </subcellularLocation>
</comment>
<evidence type="ECO:0000256" key="7">
    <source>
        <dbReference type="RuleBase" id="RU004003"/>
    </source>
</evidence>
<evidence type="ECO:0000313" key="11">
    <source>
        <dbReference type="EMBL" id="GLQ00361.1"/>
    </source>
</evidence>
<comment type="caution">
    <text evidence="11">The sequence shown here is derived from an EMBL/GenBank/DDBJ whole genome shotgun (WGS) entry which is preliminary data.</text>
</comment>
<evidence type="ECO:0000259" key="10">
    <source>
        <dbReference type="SMART" id="SM00965"/>
    </source>
</evidence>
<dbReference type="PRINTS" id="PR00811">
    <property type="entry name" value="BCTERIALGSPD"/>
</dbReference>
<keyword evidence="3 9" id="KW-0732">Signal</keyword>
<dbReference type="InterPro" id="IPR038591">
    <property type="entry name" value="NolW-like_sf"/>
</dbReference>
<keyword evidence="12" id="KW-1185">Reference proteome</keyword>
<dbReference type="SMART" id="SM00965">
    <property type="entry name" value="STN"/>
    <property type="match status" value="1"/>
</dbReference>
<dbReference type="InterPro" id="IPR013355">
    <property type="entry name" value="Pilus_4_PilQ"/>
</dbReference>
<evidence type="ECO:0000256" key="8">
    <source>
        <dbReference type="RuleBase" id="RU004004"/>
    </source>
</evidence>
<reference evidence="11" key="1">
    <citation type="journal article" date="2014" name="Int. J. Syst. Evol. Microbiol.">
        <title>Complete genome of a new Firmicutes species belonging to the dominant human colonic microbiota ('Ruminococcus bicirculans') reveals two chromosomes and a selective capacity to utilize plant glucans.</title>
        <authorList>
            <consortium name="NISC Comparative Sequencing Program"/>
            <person name="Wegmann U."/>
            <person name="Louis P."/>
            <person name="Goesmann A."/>
            <person name="Henrissat B."/>
            <person name="Duncan S.H."/>
            <person name="Flint H.J."/>
        </authorList>
    </citation>
    <scope>NUCLEOTIDE SEQUENCE</scope>
    <source>
        <strain evidence="11">NBRC 102424</strain>
    </source>
</reference>
<dbReference type="Proteomes" id="UP001161423">
    <property type="component" value="Unassembled WGS sequence"/>
</dbReference>
<sequence length="702" mass="76647">MKMIRDGKVMDTQQSLQTKPSWSVRLKQHLFWLTAFLMASNSVNAAEMTAVDFTALPGDKAKIQVQFSGDFPEPHSFSTDDPARIVIDFAGVKNALPQRVKQVNIGVTKSIAAVEAGDRTRMVINLLQKVPYTISRDNNQMTVTIDSVNVAKNKTSTTSAANSVTDIDFRRGDDGQARLILKLANDNASMDVKQERGNIVVDLSNVSLPEKLHRRLDVMDFATPVQFVDTESKNGGTQLTLTTKGKYEHLAYQSENTLVVEVKPVAEDESKKGGRNEFGYTGEKLSLNFQNIEVRAVLQLLADFTGMNLVTSDTVTGNLTLRLKNVPWDQALDIILKTKGLAMRQNGNVMLVAPAAEIAAREKQELEAQKQLVELEPLYTEIKEIKFAKADELATLLQGDGKESGFLSPRGNITIDARTNSLLIRDTAKSLTEIGQVIEQLDKPVRQVLIESRIVIANNDFENELGVRFGASAKSNTLGAATSSSLSDLSVTDTGSVTPATGARALGQDLNVNLPVSDAAGTIGLALTKLPLGMILELELSAMETEGKGEVISSPRVITSNQKQATIEQGTEIPYQEATSSGATNVSFKEAVLKLDVTPQITPDDRIVMDLEVSKDAVGSLFNGIPSIDTRKVQTQVLVDNGETVVLGGIYEQTKSDTVERVPFFGDLPYVGFMFRNTNKTDTKRELLVFITPKIVKEGFQY</sequence>
<feature type="domain" description="Secretin/TonB short N-terminal" evidence="10">
    <location>
        <begin position="307"/>
        <end position="355"/>
    </location>
</feature>
<dbReference type="InterPro" id="IPR001775">
    <property type="entry name" value="GspD/PilQ"/>
</dbReference>
<dbReference type="EMBL" id="BSND01000006">
    <property type="protein sequence ID" value="GLQ00361.1"/>
    <property type="molecule type" value="Genomic_DNA"/>
</dbReference>
<evidence type="ECO:0000256" key="1">
    <source>
        <dbReference type="ARBA" id="ARBA00004370"/>
    </source>
</evidence>
<evidence type="ECO:0000256" key="6">
    <source>
        <dbReference type="ARBA" id="ARBA00023237"/>
    </source>
</evidence>
<keyword evidence="4" id="KW-0653">Protein transport</keyword>
<keyword evidence="6" id="KW-0998">Cell outer membrane</keyword>
<gene>
    <name evidence="11" type="primary">pilQ</name>
    <name evidence="11" type="ORF">GCM10007891_22140</name>
</gene>